<comment type="caution">
    <text evidence="4">The sequence shown here is derived from an EMBL/GenBank/DDBJ whole genome shotgun (WGS) entry which is preliminary data.</text>
</comment>
<dbReference type="RefSeq" id="WP_007323288.1">
    <property type="nucleotide sequence ID" value="NZ_BAEE01000065.1"/>
</dbReference>
<evidence type="ECO:0000259" key="3">
    <source>
        <dbReference type="PROSITE" id="PS50977"/>
    </source>
</evidence>
<proteinExistence type="predicted"/>
<dbReference type="PROSITE" id="PS50977">
    <property type="entry name" value="HTH_TETR_2"/>
    <property type="match status" value="1"/>
</dbReference>
<dbReference type="Pfam" id="PF00440">
    <property type="entry name" value="TetR_N"/>
    <property type="match status" value="1"/>
</dbReference>
<evidence type="ECO:0000256" key="2">
    <source>
        <dbReference type="PROSITE-ProRule" id="PRU00335"/>
    </source>
</evidence>
<name>G7H5T8_9ACTN</name>
<keyword evidence="5" id="KW-1185">Reference proteome</keyword>
<dbReference type="InterPro" id="IPR009057">
    <property type="entry name" value="Homeodomain-like_sf"/>
</dbReference>
<dbReference type="SUPFAM" id="SSF48498">
    <property type="entry name" value="Tetracyclin repressor-like, C-terminal domain"/>
    <property type="match status" value="1"/>
</dbReference>
<dbReference type="GO" id="GO:0000976">
    <property type="term" value="F:transcription cis-regulatory region binding"/>
    <property type="evidence" value="ECO:0007669"/>
    <property type="project" value="TreeGrafter"/>
</dbReference>
<feature type="domain" description="HTH tetR-type" evidence="3">
    <location>
        <begin position="8"/>
        <end position="68"/>
    </location>
</feature>
<dbReference type="InterPro" id="IPR001647">
    <property type="entry name" value="HTH_TetR"/>
</dbReference>
<gene>
    <name evidence="4" type="ORF">GOARA_065_00060</name>
</gene>
<dbReference type="STRING" id="1073574.GOARA_065_00060"/>
<dbReference type="EMBL" id="BAEE01000065">
    <property type="protein sequence ID" value="GAB11213.1"/>
    <property type="molecule type" value="Genomic_DNA"/>
</dbReference>
<dbReference type="InterPro" id="IPR036271">
    <property type="entry name" value="Tet_transcr_reg_TetR-rel_C_sf"/>
</dbReference>
<feature type="DNA-binding region" description="H-T-H motif" evidence="2">
    <location>
        <begin position="31"/>
        <end position="50"/>
    </location>
</feature>
<keyword evidence="1 2" id="KW-0238">DNA-binding</keyword>
<dbReference type="PANTHER" id="PTHR30055:SF229">
    <property type="entry name" value="HTH-TYPE TRANSCRIPTIONAL REPRESSOR RV1474C"/>
    <property type="match status" value="1"/>
</dbReference>
<sequence>MPRLVDHAQRRALIDDTVVAIAAESGFDAVTIRAVAQRIGASTSAVTHYVTSRDELLRNAIRREIDLRLAEADTAIGASSGVDGLHALLDWVMTGRNHNGHRFWLAAILSASSQPVVAAELTRFNDWWTARVRTLLADTPVDDVEAASDLIGVLVDGLVINGFYEDAPATAQRRARVLDLAWNALGL</sequence>
<evidence type="ECO:0000256" key="1">
    <source>
        <dbReference type="ARBA" id="ARBA00023125"/>
    </source>
</evidence>
<evidence type="ECO:0000313" key="4">
    <source>
        <dbReference type="EMBL" id="GAB11213.1"/>
    </source>
</evidence>
<protein>
    <submittedName>
        <fullName evidence="4">Putative TetR family transcriptional regulator</fullName>
    </submittedName>
</protein>
<dbReference type="PANTHER" id="PTHR30055">
    <property type="entry name" value="HTH-TYPE TRANSCRIPTIONAL REGULATOR RUTR"/>
    <property type="match status" value="1"/>
</dbReference>
<dbReference type="OrthoDB" id="9816296at2"/>
<dbReference type="Gene3D" id="1.10.357.10">
    <property type="entry name" value="Tetracycline Repressor, domain 2"/>
    <property type="match status" value="1"/>
</dbReference>
<dbReference type="Proteomes" id="UP000035088">
    <property type="component" value="Unassembled WGS sequence"/>
</dbReference>
<dbReference type="SUPFAM" id="SSF46689">
    <property type="entry name" value="Homeodomain-like"/>
    <property type="match status" value="1"/>
</dbReference>
<organism evidence="4 5">
    <name type="scientific">Gordonia araii NBRC 100433</name>
    <dbReference type="NCBI Taxonomy" id="1073574"/>
    <lineage>
        <taxon>Bacteria</taxon>
        <taxon>Bacillati</taxon>
        <taxon>Actinomycetota</taxon>
        <taxon>Actinomycetes</taxon>
        <taxon>Mycobacteriales</taxon>
        <taxon>Gordoniaceae</taxon>
        <taxon>Gordonia</taxon>
    </lineage>
</organism>
<dbReference type="AlphaFoldDB" id="G7H5T8"/>
<dbReference type="InterPro" id="IPR050109">
    <property type="entry name" value="HTH-type_TetR-like_transc_reg"/>
</dbReference>
<reference evidence="4 5" key="1">
    <citation type="submission" date="2011-11" db="EMBL/GenBank/DDBJ databases">
        <title>Whole genome shotgun sequence of Gordonia araii NBRC 100433.</title>
        <authorList>
            <person name="Yoshida Y."/>
            <person name="Hosoyama A."/>
            <person name="Tsuchikane K."/>
            <person name="Katsumata H."/>
            <person name="Yamazaki S."/>
            <person name="Fujita N."/>
        </authorList>
    </citation>
    <scope>NUCLEOTIDE SEQUENCE [LARGE SCALE GENOMIC DNA]</scope>
    <source>
        <strain evidence="4 5">NBRC 100433</strain>
    </source>
</reference>
<evidence type="ECO:0000313" key="5">
    <source>
        <dbReference type="Proteomes" id="UP000035088"/>
    </source>
</evidence>
<dbReference type="GO" id="GO:0003700">
    <property type="term" value="F:DNA-binding transcription factor activity"/>
    <property type="evidence" value="ECO:0007669"/>
    <property type="project" value="TreeGrafter"/>
</dbReference>
<accession>G7H5T8</accession>